<dbReference type="Gene3D" id="3.30.2310.20">
    <property type="entry name" value="RelE-like"/>
    <property type="match status" value="1"/>
</dbReference>
<dbReference type="EMBL" id="BJXN01000008">
    <property type="protein sequence ID" value="GEM89892.1"/>
    <property type="molecule type" value="Genomic_DNA"/>
</dbReference>
<reference evidence="1 2" key="1">
    <citation type="submission" date="2019-07" db="EMBL/GenBank/DDBJ databases">
        <title>Whole genome shotgun sequence of Oceanithermus desulfurans NBRC 100063.</title>
        <authorList>
            <person name="Hosoyama A."/>
            <person name="Uohara A."/>
            <person name="Ohji S."/>
            <person name="Ichikawa N."/>
        </authorList>
    </citation>
    <scope>NUCLEOTIDE SEQUENCE [LARGE SCALE GENOMIC DNA]</scope>
    <source>
        <strain evidence="1 2">NBRC 100063</strain>
    </source>
</reference>
<dbReference type="Proteomes" id="UP000321827">
    <property type="component" value="Unassembled WGS sequence"/>
</dbReference>
<dbReference type="OrthoDB" id="9801102at2"/>
<sequence>MRFAHRGTQDIFDGNDTKAARSTLPRELWERARRKLDMLNAAVSLDDLRIPPANRLEKLKGHLAGYHSIRINDQYRIVFRWDEGKGASEVRITDYH</sequence>
<comment type="caution">
    <text evidence="1">The sequence shown here is derived from an EMBL/GenBank/DDBJ whole genome shotgun (WGS) entry which is preliminary data.</text>
</comment>
<evidence type="ECO:0000313" key="2">
    <source>
        <dbReference type="Proteomes" id="UP000321827"/>
    </source>
</evidence>
<dbReference type="RefSeq" id="WP_147147143.1">
    <property type="nucleotide sequence ID" value="NZ_BJXN01000008.1"/>
</dbReference>
<dbReference type="Pfam" id="PF05015">
    <property type="entry name" value="HigB-like_toxin"/>
    <property type="match status" value="1"/>
</dbReference>
<name>A0A511RLS6_9DEIN</name>
<accession>A0A511RLS6</accession>
<dbReference type="PANTHER" id="PTHR40266:SF2">
    <property type="entry name" value="TOXIN HIGB-1"/>
    <property type="match status" value="1"/>
</dbReference>
<organism evidence="1 2">
    <name type="scientific">Oceanithermus desulfurans NBRC 100063</name>
    <dbReference type="NCBI Taxonomy" id="1227550"/>
    <lineage>
        <taxon>Bacteria</taxon>
        <taxon>Thermotogati</taxon>
        <taxon>Deinococcota</taxon>
        <taxon>Deinococci</taxon>
        <taxon>Thermales</taxon>
        <taxon>Thermaceae</taxon>
        <taxon>Oceanithermus</taxon>
    </lineage>
</organism>
<gene>
    <name evidence="1" type="ORF">ODE01S_13260</name>
</gene>
<dbReference type="InterPro" id="IPR035093">
    <property type="entry name" value="RelE/ParE_toxin_dom_sf"/>
</dbReference>
<protein>
    <submittedName>
        <fullName evidence="1">Killer protein</fullName>
    </submittedName>
</protein>
<dbReference type="AlphaFoldDB" id="A0A511RLS6"/>
<dbReference type="PANTHER" id="PTHR40266">
    <property type="entry name" value="TOXIN HIGB-1"/>
    <property type="match status" value="1"/>
</dbReference>
<evidence type="ECO:0000313" key="1">
    <source>
        <dbReference type="EMBL" id="GEM89892.1"/>
    </source>
</evidence>
<proteinExistence type="predicted"/>
<dbReference type="SUPFAM" id="SSF143011">
    <property type="entry name" value="RelE-like"/>
    <property type="match status" value="1"/>
</dbReference>
<dbReference type="InterPro" id="IPR007711">
    <property type="entry name" value="HigB-1"/>
</dbReference>